<comment type="caution">
    <text evidence="5">The sequence shown here is derived from an EMBL/GenBank/DDBJ whole genome shotgun (WGS) entry which is preliminary data.</text>
</comment>
<evidence type="ECO:0000313" key="5">
    <source>
        <dbReference type="EMBL" id="HHM96927.1"/>
    </source>
</evidence>
<dbReference type="PANTHER" id="PTHR13794">
    <property type="entry name" value="ENOLASE SUPERFAMILY, MANDELATE RACEMASE"/>
    <property type="match status" value="1"/>
</dbReference>
<protein>
    <submittedName>
        <fullName evidence="5">Racemase</fullName>
    </submittedName>
</protein>
<evidence type="ECO:0000259" key="4">
    <source>
        <dbReference type="SMART" id="SM00922"/>
    </source>
</evidence>
<gene>
    <name evidence="5" type="ORF">ENM21_06930</name>
</gene>
<feature type="domain" description="Mandelate racemase/muconate lactonizing enzyme C-terminal" evidence="4">
    <location>
        <begin position="140"/>
        <end position="236"/>
    </location>
</feature>
<dbReference type="InterPro" id="IPR029017">
    <property type="entry name" value="Enolase-like_N"/>
</dbReference>
<dbReference type="InterPro" id="IPR046945">
    <property type="entry name" value="RHMD-like"/>
</dbReference>
<dbReference type="GO" id="GO:0016052">
    <property type="term" value="P:carbohydrate catabolic process"/>
    <property type="evidence" value="ECO:0007669"/>
    <property type="project" value="TreeGrafter"/>
</dbReference>
<evidence type="ECO:0000256" key="1">
    <source>
        <dbReference type="ARBA" id="ARBA00001946"/>
    </source>
</evidence>
<dbReference type="InterPro" id="IPR029065">
    <property type="entry name" value="Enolase_C-like"/>
</dbReference>
<sequence>MRVERVEAYVIQEPVRQPFRWRKGLPGSGTTSEATWLRLITDQGIDGWAAIGHGAVTLDLIERRLKPLILGKNPLLKEALWHEVWEVDRIEEFPIYVLGALDVALWDITAKVAGLPLYLLLGGARESLPAYASTVTFETTAEYLRCAEECLALGYRAIKLHAWGDARADAKLCQELRRFVGDDIVLMYDGSAGFDPYDALYVGRALEDAGYYWYEEPLREFSINQYQELCRNLDIPVLAAETSDGCHYNAADFIRYRAADMIRTSTHYKGGVTGALRIAHLADSFQMKAEVHGGGILHVHLCLAIPNTTFYEALITGIPVMNDPLVVNGAVHAPSLPGIGYEAVIDLAEIPRRAIATLVD</sequence>
<dbReference type="InterPro" id="IPR036849">
    <property type="entry name" value="Enolase-like_C_sf"/>
</dbReference>
<dbReference type="Gene3D" id="3.20.20.120">
    <property type="entry name" value="Enolase-like C-terminal domain"/>
    <property type="match status" value="1"/>
</dbReference>
<dbReference type="InterPro" id="IPR013341">
    <property type="entry name" value="Mandelate_racemase_N_dom"/>
</dbReference>
<organism evidence="5">
    <name type="scientific">Thermomicrobium roseum</name>
    <dbReference type="NCBI Taxonomy" id="500"/>
    <lineage>
        <taxon>Bacteria</taxon>
        <taxon>Pseudomonadati</taxon>
        <taxon>Thermomicrobiota</taxon>
        <taxon>Thermomicrobia</taxon>
        <taxon>Thermomicrobiales</taxon>
        <taxon>Thermomicrobiaceae</taxon>
        <taxon>Thermomicrobium</taxon>
    </lineage>
</organism>
<name>A0A7C5RU46_THERO</name>
<dbReference type="Gene3D" id="3.30.390.10">
    <property type="entry name" value="Enolase-like, N-terminal domain"/>
    <property type="match status" value="1"/>
</dbReference>
<dbReference type="Pfam" id="PF13378">
    <property type="entry name" value="MR_MLE_C"/>
    <property type="match status" value="1"/>
</dbReference>
<dbReference type="PANTHER" id="PTHR13794:SF58">
    <property type="entry name" value="MITOCHONDRIAL ENOLASE SUPERFAMILY MEMBER 1"/>
    <property type="match status" value="1"/>
</dbReference>
<dbReference type="GO" id="GO:0016836">
    <property type="term" value="F:hydro-lyase activity"/>
    <property type="evidence" value="ECO:0007669"/>
    <property type="project" value="TreeGrafter"/>
</dbReference>
<dbReference type="SFLD" id="SFLDS00001">
    <property type="entry name" value="Enolase"/>
    <property type="match status" value="1"/>
</dbReference>
<evidence type="ECO:0000256" key="3">
    <source>
        <dbReference type="ARBA" id="ARBA00022842"/>
    </source>
</evidence>
<dbReference type="SMART" id="SM00922">
    <property type="entry name" value="MR_MLE"/>
    <property type="match status" value="1"/>
</dbReference>
<evidence type="ECO:0000256" key="2">
    <source>
        <dbReference type="ARBA" id="ARBA00022723"/>
    </source>
</evidence>
<dbReference type="SUPFAM" id="SSF51604">
    <property type="entry name" value="Enolase C-terminal domain-like"/>
    <property type="match status" value="1"/>
</dbReference>
<comment type="cofactor">
    <cofactor evidence="1">
        <name>Mg(2+)</name>
        <dbReference type="ChEBI" id="CHEBI:18420"/>
    </cofactor>
</comment>
<proteinExistence type="predicted"/>
<accession>A0A7C5RU46</accession>
<keyword evidence="3" id="KW-0460">Magnesium</keyword>
<dbReference type="SUPFAM" id="SSF54826">
    <property type="entry name" value="Enolase N-terminal domain-like"/>
    <property type="match status" value="1"/>
</dbReference>
<dbReference type="GO" id="GO:0000287">
    <property type="term" value="F:magnesium ion binding"/>
    <property type="evidence" value="ECO:0007669"/>
    <property type="project" value="TreeGrafter"/>
</dbReference>
<keyword evidence="2" id="KW-0479">Metal-binding</keyword>
<dbReference type="Pfam" id="PF02746">
    <property type="entry name" value="MR_MLE_N"/>
    <property type="match status" value="1"/>
</dbReference>
<reference evidence="5" key="1">
    <citation type="journal article" date="2020" name="mSystems">
        <title>Genome- and Community-Level Interaction Insights into Carbon Utilization and Element Cycling Functions of Hydrothermarchaeota in Hydrothermal Sediment.</title>
        <authorList>
            <person name="Zhou Z."/>
            <person name="Liu Y."/>
            <person name="Xu W."/>
            <person name="Pan J."/>
            <person name="Luo Z.H."/>
            <person name="Li M."/>
        </authorList>
    </citation>
    <scope>NUCLEOTIDE SEQUENCE [LARGE SCALE GENOMIC DNA]</scope>
    <source>
        <strain evidence="5">SpSt-1065</strain>
    </source>
</reference>
<dbReference type="InterPro" id="IPR013342">
    <property type="entry name" value="Mandelate_racemase_C"/>
</dbReference>
<dbReference type="AlphaFoldDB" id="A0A7C5RU46"/>
<dbReference type="EMBL" id="DRWX01000320">
    <property type="protein sequence ID" value="HHM96927.1"/>
    <property type="molecule type" value="Genomic_DNA"/>
</dbReference>